<organism evidence="1 2">
    <name type="scientific">Iris pallida</name>
    <name type="common">Sweet iris</name>
    <dbReference type="NCBI Taxonomy" id="29817"/>
    <lineage>
        <taxon>Eukaryota</taxon>
        <taxon>Viridiplantae</taxon>
        <taxon>Streptophyta</taxon>
        <taxon>Embryophyta</taxon>
        <taxon>Tracheophyta</taxon>
        <taxon>Spermatophyta</taxon>
        <taxon>Magnoliopsida</taxon>
        <taxon>Liliopsida</taxon>
        <taxon>Asparagales</taxon>
        <taxon>Iridaceae</taxon>
        <taxon>Iridoideae</taxon>
        <taxon>Irideae</taxon>
        <taxon>Iris</taxon>
    </lineage>
</organism>
<dbReference type="AlphaFoldDB" id="A0AAX6FBX6"/>
<gene>
    <name evidence="1" type="ORF">M6B38_103295</name>
</gene>
<accession>A0AAX6FBX6</accession>
<reference evidence="1" key="2">
    <citation type="submission" date="2023-04" db="EMBL/GenBank/DDBJ databases">
        <authorList>
            <person name="Bruccoleri R.E."/>
            <person name="Oakeley E.J."/>
            <person name="Faust A.-M."/>
            <person name="Dessus-Babus S."/>
            <person name="Altorfer M."/>
            <person name="Burckhardt D."/>
            <person name="Oertli M."/>
            <person name="Naumann U."/>
            <person name="Petersen F."/>
            <person name="Wong J."/>
        </authorList>
    </citation>
    <scope>NUCLEOTIDE SEQUENCE</scope>
    <source>
        <strain evidence="1">GSM-AAB239-AS_SAM_17_03QT</strain>
        <tissue evidence="1">Leaf</tissue>
    </source>
</reference>
<evidence type="ECO:0000313" key="2">
    <source>
        <dbReference type="Proteomes" id="UP001140949"/>
    </source>
</evidence>
<reference evidence="1" key="1">
    <citation type="journal article" date="2023" name="GigaByte">
        <title>Genome assembly of the bearded iris, Iris pallida Lam.</title>
        <authorList>
            <person name="Bruccoleri R.E."/>
            <person name="Oakeley E.J."/>
            <person name="Faust A.M.E."/>
            <person name="Altorfer M."/>
            <person name="Dessus-Babus S."/>
            <person name="Burckhardt D."/>
            <person name="Oertli M."/>
            <person name="Naumann U."/>
            <person name="Petersen F."/>
            <person name="Wong J."/>
        </authorList>
    </citation>
    <scope>NUCLEOTIDE SEQUENCE</scope>
    <source>
        <strain evidence="1">GSM-AAB239-AS_SAM_17_03QT</strain>
    </source>
</reference>
<comment type="caution">
    <text evidence="1">The sequence shown here is derived from an EMBL/GenBank/DDBJ whole genome shotgun (WGS) entry which is preliminary data.</text>
</comment>
<protein>
    <submittedName>
        <fullName evidence="1">Uncharacterized protein</fullName>
    </submittedName>
</protein>
<sequence length="100" mass="11679">MAFPGNDYARFFHGNKQIIFLLRSIQTIGESRCYSVELKLDDLFYDPSIDPFSSWNERIIRRINVEIYSTDWDLVLLPRSTLALVRFVSDTQRAVSDMLA</sequence>
<dbReference type="Proteomes" id="UP001140949">
    <property type="component" value="Unassembled WGS sequence"/>
</dbReference>
<name>A0AAX6FBX6_IRIPA</name>
<proteinExistence type="predicted"/>
<evidence type="ECO:0000313" key="1">
    <source>
        <dbReference type="EMBL" id="KAJ6813947.1"/>
    </source>
</evidence>
<dbReference type="EMBL" id="JANAVB010030019">
    <property type="protein sequence ID" value="KAJ6813947.1"/>
    <property type="molecule type" value="Genomic_DNA"/>
</dbReference>
<keyword evidence="2" id="KW-1185">Reference proteome</keyword>